<feature type="transmembrane region" description="Helical" evidence="1">
    <location>
        <begin position="451"/>
        <end position="473"/>
    </location>
</feature>
<dbReference type="EMBL" id="JANRHA010000009">
    <property type="protein sequence ID" value="MDG3015635.1"/>
    <property type="molecule type" value="Genomic_DNA"/>
</dbReference>
<dbReference type="Proteomes" id="UP001152755">
    <property type="component" value="Unassembled WGS sequence"/>
</dbReference>
<evidence type="ECO:0000313" key="3">
    <source>
        <dbReference type="Proteomes" id="UP001152755"/>
    </source>
</evidence>
<keyword evidence="1" id="KW-1133">Transmembrane helix</keyword>
<accession>A0A9X4RE88</accession>
<dbReference type="RefSeq" id="WP_277831578.1">
    <property type="nucleotide sequence ID" value="NZ_JAAIVF010000002.1"/>
</dbReference>
<evidence type="ECO:0008006" key="4">
    <source>
        <dbReference type="Google" id="ProtNLM"/>
    </source>
</evidence>
<protein>
    <recommendedName>
        <fullName evidence="4">DUF3533 domain-containing protein</fullName>
    </recommendedName>
</protein>
<feature type="transmembrane region" description="Helical" evidence="1">
    <location>
        <begin position="12"/>
        <end position="31"/>
    </location>
</feature>
<keyword evidence="3" id="KW-1185">Reference proteome</keyword>
<sequence length="485" mass="48155">MVEGRAWPSRRALALVTLLAVAVGAVVYLLVVPNAAGEGASRQVALVDQSGSATATKLAGKLAGGDGFDWENVSAEQAEAGLSNGSYLAAVTVPAGYGVAVGKAGADKPAPAGSPADQQVSVAFSSRADQSSATTLAQQISAAVTDVGVGNLMVAVNSSRTTLSAAGMSAGLIKGVAGQADGAVGELTAQADQLTGQLRVALDGSKLLLDGANQAGAAIGDATRQMDTLADGLGGTQVSIGQIRDGAKSLGDGIDAELTRLRQVQAVQAQVARTLGAVAGQLRTTGDPAAVGAADSVGRAAQVLTEQGMTPATIDGLVKVGDGSRALAGQLDSTSSILGMPVRPDTDIADLLRGGAGQLRQMGGLLQQGAEQMNQGLRQASTQVDAQLPQLQDGLERGLAQFRTVTAQLSADLTKGTAGLPTLTAAQRSTFTPAVAEAPSTATDGTTAAEVGAVLGAAVGTLVLGVAGAAWWARRRSRPAVVDVG</sequence>
<comment type="caution">
    <text evidence="2">The sequence shown here is derived from an EMBL/GenBank/DDBJ whole genome shotgun (WGS) entry which is preliminary data.</text>
</comment>
<reference evidence="2" key="1">
    <citation type="submission" date="2022-08" db="EMBL/GenBank/DDBJ databases">
        <title>Genome analysis of Corynebacteriales strain.</title>
        <authorList>
            <person name="Lee S.D."/>
        </authorList>
    </citation>
    <scope>NUCLEOTIDE SEQUENCE</scope>
    <source>
        <strain evidence="2">D3-21</strain>
    </source>
</reference>
<name>A0A9X4RE88_9ACTN</name>
<evidence type="ECO:0000313" key="2">
    <source>
        <dbReference type="EMBL" id="MDG3015635.1"/>
    </source>
</evidence>
<proteinExistence type="predicted"/>
<gene>
    <name evidence="2" type="ORF">NVS88_13825</name>
</gene>
<keyword evidence="1" id="KW-0812">Transmembrane</keyword>
<organism evidence="2 3">
    <name type="scientific">Speluncibacter jeojiensis</name>
    <dbReference type="NCBI Taxonomy" id="2710754"/>
    <lineage>
        <taxon>Bacteria</taxon>
        <taxon>Bacillati</taxon>
        <taxon>Actinomycetota</taxon>
        <taxon>Actinomycetes</taxon>
        <taxon>Mycobacteriales</taxon>
        <taxon>Speluncibacteraceae</taxon>
        <taxon>Speluncibacter</taxon>
    </lineage>
</organism>
<evidence type="ECO:0000256" key="1">
    <source>
        <dbReference type="SAM" id="Phobius"/>
    </source>
</evidence>
<dbReference type="AlphaFoldDB" id="A0A9X4RE88"/>
<keyword evidence="1" id="KW-0472">Membrane</keyword>